<protein>
    <submittedName>
        <fullName evidence="1">Uncharacterized protein</fullName>
    </submittedName>
</protein>
<dbReference type="EMBL" id="CM047942">
    <property type="protein sequence ID" value="KAI9902162.1"/>
    <property type="molecule type" value="Genomic_DNA"/>
</dbReference>
<gene>
    <name evidence="1" type="ORF">N3K66_003979</name>
</gene>
<dbReference type="Proteomes" id="UP001163324">
    <property type="component" value="Chromosome 3"/>
</dbReference>
<sequence length="218" mass="24354">MAAPQPLVKECTIDESGSEVRILQRVTRENRMLWYQLRVIQEPQHARACGAGTKANSDRRPVDPPPVVELRIREGPSFTDGKEITFDYNASFFLYASLEQSRKIAPGRIAAQPNPPILTGVPASGMAYLDRPIAAGYFIFPDLSVRHEGQYKLSFSLFETTKEEKDFDLMPPEGELPAGVDWRMEIKQGSRAAEHTGAARPGGKVMDRRCRNHAEAVQ</sequence>
<evidence type="ECO:0000313" key="2">
    <source>
        <dbReference type="Proteomes" id="UP001163324"/>
    </source>
</evidence>
<evidence type="ECO:0000313" key="1">
    <source>
        <dbReference type="EMBL" id="KAI9902162.1"/>
    </source>
</evidence>
<organism evidence="1 2">
    <name type="scientific">Trichothecium roseum</name>
    <dbReference type="NCBI Taxonomy" id="47278"/>
    <lineage>
        <taxon>Eukaryota</taxon>
        <taxon>Fungi</taxon>
        <taxon>Dikarya</taxon>
        <taxon>Ascomycota</taxon>
        <taxon>Pezizomycotina</taxon>
        <taxon>Sordariomycetes</taxon>
        <taxon>Hypocreomycetidae</taxon>
        <taxon>Hypocreales</taxon>
        <taxon>Hypocreales incertae sedis</taxon>
        <taxon>Trichothecium</taxon>
    </lineage>
</organism>
<accession>A0ACC0V8R6</accession>
<name>A0ACC0V8R6_9HYPO</name>
<proteinExistence type="predicted"/>
<keyword evidence="2" id="KW-1185">Reference proteome</keyword>
<reference evidence="1" key="1">
    <citation type="submission" date="2022-10" db="EMBL/GenBank/DDBJ databases">
        <title>Complete Genome of Trichothecium roseum strain YXFP-22015, a Plant Pathogen Isolated from Citrus.</title>
        <authorList>
            <person name="Wang Y."/>
            <person name="Zhu L."/>
        </authorList>
    </citation>
    <scope>NUCLEOTIDE SEQUENCE</scope>
    <source>
        <strain evidence="1">YXFP-22015</strain>
    </source>
</reference>
<comment type="caution">
    <text evidence="1">The sequence shown here is derived from an EMBL/GenBank/DDBJ whole genome shotgun (WGS) entry which is preliminary data.</text>
</comment>